<dbReference type="InterPro" id="IPR027417">
    <property type="entry name" value="P-loop_NTPase"/>
</dbReference>
<dbReference type="InterPro" id="IPR050625">
    <property type="entry name" value="ParA/MinD_ATPase"/>
</dbReference>
<keyword evidence="6" id="KW-1185">Reference proteome</keyword>
<dbReference type="PANTHER" id="PTHR43384:SF6">
    <property type="entry name" value="SEPTUM SITE-DETERMINING PROTEIN MIND HOMOLOG, CHLOROPLASTIC"/>
    <property type="match status" value="1"/>
</dbReference>
<dbReference type="Proteomes" id="UP001230156">
    <property type="component" value="Unassembled WGS sequence"/>
</dbReference>
<dbReference type="Gene3D" id="3.40.50.300">
    <property type="entry name" value="P-loop containing nucleotide triphosphate hydrolases"/>
    <property type="match status" value="1"/>
</dbReference>
<feature type="domain" description="AAA" evidence="4">
    <location>
        <begin position="136"/>
        <end position="288"/>
    </location>
</feature>
<evidence type="ECO:0000313" key="5">
    <source>
        <dbReference type="EMBL" id="MDQ7249895.1"/>
    </source>
</evidence>
<dbReference type="SUPFAM" id="SSF52540">
    <property type="entry name" value="P-loop containing nucleoside triphosphate hydrolases"/>
    <property type="match status" value="1"/>
</dbReference>
<sequence length="404" mass="44328">MIHRFNIEAFPLSRETEAALEGLRAEREFSKVKLAILFGGLPRAAKHYADNPSPRVIIVEDPSGIDQLLKNLEQLAEVVEPGRKVIVIGSINDVQVYRRLVSQGISEYLVGPVSTQEIVEAVVESIRDPSQKEQGRLVSFIGARGGVGSTTVACNTAWTLADTAKAETILVDLDLNFGTAALSLNLDPKQSAGDALIDTERLDATLVERFLMEHDEHLSVISTQGTLKELYRPTTESVERLIDLTRQMASTVVVDLPRQWTDWTSNLLVLSDEVVITAAPDLSNLRDAKMLVDWMRSRRGEQANVRLVLNKLDAAKKTQLSVKDFQESLRLVPIGVLPFEPQVFGQLSNNGQVFGEGARSHKAAATFRQIATTLGARQSTAARTGGGENSLLGWLKKKPKKQAS</sequence>
<accession>A0ABU0YQA0</accession>
<gene>
    <name evidence="5" type="ORF">Q8A70_19555</name>
</gene>
<dbReference type="RefSeq" id="WP_379958428.1">
    <property type="nucleotide sequence ID" value="NZ_JAUYVI010000006.1"/>
</dbReference>
<evidence type="ECO:0000256" key="2">
    <source>
        <dbReference type="ARBA" id="ARBA00022840"/>
    </source>
</evidence>
<dbReference type="InterPro" id="IPR025669">
    <property type="entry name" value="AAA_dom"/>
</dbReference>
<keyword evidence="1" id="KW-0547">Nucleotide-binding</keyword>
<evidence type="ECO:0000256" key="1">
    <source>
        <dbReference type="ARBA" id="ARBA00022741"/>
    </source>
</evidence>
<reference evidence="6" key="1">
    <citation type="submission" date="2023-08" db="EMBL/GenBank/DDBJ databases">
        <title>Rhodospirillaceae gen. nov., a novel taxon isolated from the Yangtze River Yuezi River estuary sludge.</title>
        <authorList>
            <person name="Ruan L."/>
        </authorList>
    </citation>
    <scope>NUCLEOTIDE SEQUENCE [LARGE SCALE GENOMIC DNA]</scope>
    <source>
        <strain evidence="6">R-7</strain>
    </source>
</reference>
<protein>
    <submittedName>
        <fullName evidence="5">AAA family ATPase</fullName>
    </submittedName>
</protein>
<evidence type="ECO:0000256" key="3">
    <source>
        <dbReference type="SAM" id="MobiDB-lite"/>
    </source>
</evidence>
<evidence type="ECO:0000313" key="6">
    <source>
        <dbReference type="Proteomes" id="UP001230156"/>
    </source>
</evidence>
<dbReference type="Gene3D" id="3.40.50.2300">
    <property type="match status" value="1"/>
</dbReference>
<dbReference type="PANTHER" id="PTHR43384">
    <property type="entry name" value="SEPTUM SITE-DETERMINING PROTEIN MIND HOMOLOG, CHLOROPLASTIC-RELATED"/>
    <property type="match status" value="1"/>
</dbReference>
<dbReference type="Pfam" id="PF13614">
    <property type="entry name" value="AAA_31"/>
    <property type="match status" value="1"/>
</dbReference>
<feature type="compositionally biased region" description="Basic residues" evidence="3">
    <location>
        <begin position="395"/>
        <end position="404"/>
    </location>
</feature>
<dbReference type="EMBL" id="JAUYVI010000006">
    <property type="protein sequence ID" value="MDQ7249895.1"/>
    <property type="molecule type" value="Genomic_DNA"/>
</dbReference>
<name>A0ABU0YQA0_9PROT</name>
<keyword evidence="2" id="KW-0067">ATP-binding</keyword>
<organism evidence="5 6">
    <name type="scientific">Dongia sedimenti</name>
    <dbReference type="NCBI Taxonomy" id="3064282"/>
    <lineage>
        <taxon>Bacteria</taxon>
        <taxon>Pseudomonadati</taxon>
        <taxon>Pseudomonadota</taxon>
        <taxon>Alphaproteobacteria</taxon>
        <taxon>Rhodospirillales</taxon>
        <taxon>Dongiaceae</taxon>
        <taxon>Dongia</taxon>
    </lineage>
</organism>
<proteinExistence type="predicted"/>
<comment type="caution">
    <text evidence="5">The sequence shown here is derived from an EMBL/GenBank/DDBJ whole genome shotgun (WGS) entry which is preliminary data.</text>
</comment>
<feature type="region of interest" description="Disordered" evidence="3">
    <location>
        <begin position="378"/>
        <end position="404"/>
    </location>
</feature>
<evidence type="ECO:0000259" key="4">
    <source>
        <dbReference type="Pfam" id="PF13614"/>
    </source>
</evidence>